<dbReference type="CDD" id="cd22191">
    <property type="entry name" value="DPBB_RlpA_EXP_N-like"/>
    <property type="match status" value="1"/>
</dbReference>
<proteinExistence type="predicted"/>
<evidence type="ECO:0000313" key="4">
    <source>
        <dbReference type="Proteomes" id="UP000077315"/>
    </source>
</evidence>
<dbReference type="Proteomes" id="UP000077315">
    <property type="component" value="Unassembled WGS sequence"/>
</dbReference>
<evidence type="ECO:0000256" key="2">
    <source>
        <dbReference type="SAM" id="SignalP"/>
    </source>
</evidence>
<dbReference type="VEuPathDB" id="FungiDB:PHYBLDRAFT_58509"/>
<dbReference type="InterPro" id="IPR036908">
    <property type="entry name" value="RlpA-like_sf"/>
</dbReference>
<dbReference type="SUPFAM" id="SSF50685">
    <property type="entry name" value="Barwin-like endoglucanases"/>
    <property type="match status" value="1"/>
</dbReference>
<evidence type="ECO:0000313" key="3">
    <source>
        <dbReference type="EMBL" id="OAD79463.1"/>
    </source>
</evidence>
<feature type="chain" id="PRO_5007840494" description="RlpA-like protein double-psi beta-barrel domain-containing protein" evidence="2">
    <location>
        <begin position="25"/>
        <end position="135"/>
    </location>
</feature>
<dbReference type="AlphaFoldDB" id="A0A162V256"/>
<dbReference type="OrthoDB" id="406505at2759"/>
<dbReference type="InterPro" id="IPR051477">
    <property type="entry name" value="Expansin_CellWall"/>
</dbReference>
<evidence type="ECO:0008006" key="5">
    <source>
        <dbReference type="Google" id="ProtNLM"/>
    </source>
</evidence>
<name>A0A162V256_PHYB8</name>
<dbReference type="RefSeq" id="XP_018297503.1">
    <property type="nucleotide sequence ID" value="XM_018440337.1"/>
</dbReference>
<accession>A0A162V256</accession>
<organism evidence="3 4">
    <name type="scientific">Phycomyces blakesleeanus (strain ATCC 8743b / DSM 1359 / FGSC 10004 / NBRC 33097 / NRRL 1555)</name>
    <dbReference type="NCBI Taxonomy" id="763407"/>
    <lineage>
        <taxon>Eukaryota</taxon>
        <taxon>Fungi</taxon>
        <taxon>Fungi incertae sedis</taxon>
        <taxon>Mucoromycota</taxon>
        <taxon>Mucoromycotina</taxon>
        <taxon>Mucoromycetes</taxon>
        <taxon>Mucorales</taxon>
        <taxon>Phycomycetaceae</taxon>
        <taxon>Phycomyces</taxon>
    </lineage>
</organism>
<feature type="signal peptide" evidence="2">
    <location>
        <begin position="1"/>
        <end position="24"/>
    </location>
</feature>
<dbReference type="InParanoid" id="A0A162V256"/>
<dbReference type="Gene3D" id="2.40.40.10">
    <property type="entry name" value="RlpA-like domain"/>
    <property type="match status" value="1"/>
</dbReference>
<dbReference type="PANTHER" id="PTHR31836">
    <property type="match status" value="1"/>
</dbReference>
<evidence type="ECO:0000256" key="1">
    <source>
        <dbReference type="ARBA" id="ARBA00022729"/>
    </source>
</evidence>
<protein>
    <recommendedName>
        <fullName evidence="5">RlpA-like protein double-psi beta-barrel domain-containing protein</fullName>
    </recommendedName>
</protein>
<reference evidence="4" key="1">
    <citation type="submission" date="2015-06" db="EMBL/GenBank/DDBJ databases">
        <title>Expansion of signal transduction pathways in fungi by whole-genome duplication.</title>
        <authorList>
            <consortium name="DOE Joint Genome Institute"/>
            <person name="Corrochano L.M."/>
            <person name="Kuo A."/>
            <person name="Marcet-Houben M."/>
            <person name="Polaino S."/>
            <person name="Salamov A."/>
            <person name="Villalobos J.M."/>
            <person name="Alvarez M.I."/>
            <person name="Avalos J."/>
            <person name="Benito E.P."/>
            <person name="Benoit I."/>
            <person name="Burger G."/>
            <person name="Camino L.P."/>
            <person name="Canovas D."/>
            <person name="Cerda-Olmedo E."/>
            <person name="Cheng J.-F."/>
            <person name="Dominguez A."/>
            <person name="Elias M."/>
            <person name="Eslava A.P."/>
            <person name="Glaser F."/>
            <person name="Grimwood J."/>
            <person name="Gutierrez G."/>
            <person name="Heitman J."/>
            <person name="Henrissat B."/>
            <person name="Iturriaga E.A."/>
            <person name="Lang B.F."/>
            <person name="Lavin J.L."/>
            <person name="Lee S."/>
            <person name="Li W."/>
            <person name="Lindquist E."/>
            <person name="Lopez-Garcia S."/>
            <person name="Luque E.M."/>
            <person name="Marcos A.T."/>
            <person name="Martin J."/>
            <person name="McCluskey K."/>
            <person name="Medina H.R."/>
            <person name="Miralles-Duran A."/>
            <person name="Miyazaki A."/>
            <person name="Munoz-Torres E."/>
            <person name="Oguiza J.A."/>
            <person name="Ohm R."/>
            <person name="Olmedo M."/>
            <person name="Orejas M."/>
            <person name="Ortiz-Castellanos L."/>
            <person name="Pisabarro A.G."/>
            <person name="Rodriguez-Romero J."/>
            <person name="Ruiz-Herrera J."/>
            <person name="Ruiz-Vazquez R."/>
            <person name="Sanz C."/>
            <person name="Schackwitz W."/>
            <person name="Schmutz J."/>
            <person name="Shahriari M."/>
            <person name="Shelest E."/>
            <person name="Silva-Franco F."/>
            <person name="Soanes D."/>
            <person name="Syed K."/>
            <person name="Tagua V.G."/>
            <person name="Talbot N.J."/>
            <person name="Thon M."/>
            <person name="De vries R.P."/>
            <person name="Wiebenga A."/>
            <person name="Yadav J.S."/>
            <person name="Braun E.L."/>
            <person name="Baker S."/>
            <person name="Garre V."/>
            <person name="Horwitz B."/>
            <person name="Torres-Martinez S."/>
            <person name="Idnurm A."/>
            <person name="Herrera-Estrella A."/>
            <person name="Gabaldon T."/>
            <person name="Grigoriev I.V."/>
        </authorList>
    </citation>
    <scope>NUCLEOTIDE SEQUENCE [LARGE SCALE GENOMIC DNA]</scope>
    <source>
        <strain evidence="4">NRRL 1555(-)</strain>
    </source>
</reference>
<dbReference type="PANTHER" id="PTHR31836:SF28">
    <property type="entry name" value="SRCR DOMAIN-CONTAINING PROTEIN-RELATED"/>
    <property type="match status" value="1"/>
</dbReference>
<sequence length="135" mass="14566">MLGIQFRSFFWCFCGLVLVDSIIALPLLAHRRSESFSGSGTYYNVGPGSCGETNSDTEMVVAVNTGQMNNGPNPNSNPHCQKTISIKGDEGVVKARVVDTCPGCSEGGLDMSPALFQRVCGDLGRGRCDIEWHYL</sequence>
<keyword evidence="4" id="KW-1185">Reference proteome</keyword>
<keyword evidence="1 2" id="KW-0732">Signal</keyword>
<dbReference type="STRING" id="763407.A0A162V256"/>
<dbReference type="GeneID" id="29001243"/>
<gene>
    <name evidence="3" type="ORF">PHYBLDRAFT_58509</name>
</gene>
<dbReference type="EMBL" id="KV440972">
    <property type="protein sequence ID" value="OAD79463.1"/>
    <property type="molecule type" value="Genomic_DNA"/>
</dbReference>